<dbReference type="InterPro" id="IPR050490">
    <property type="entry name" value="Bact_solute-bd_prot1"/>
</dbReference>
<comment type="subcellular location">
    <subcellularLocation>
        <location evidence="1">Cell envelope</location>
    </subcellularLocation>
</comment>
<organism evidence="5 6">
    <name type="scientific">Streptomyces iconiensis</name>
    <dbReference type="NCBI Taxonomy" id="1384038"/>
    <lineage>
        <taxon>Bacteria</taxon>
        <taxon>Bacillati</taxon>
        <taxon>Actinomycetota</taxon>
        <taxon>Actinomycetes</taxon>
        <taxon>Kitasatosporales</taxon>
        <taxon>Streptomycetaceae</taxon>
        <taxon>Streptomyces</taxon>
    </lineage>
</organism>
<dbReference type="PROSITE" id="PS51318">
    <property type="entry name" value="TAT"/>
    <property type="match status" value="1"/>
</dbReference>
<gene>
    <name evidence="5" type="ORF">NMN56_002745</name>
</gene>
<evidence type="ECO:0000256" key="3">
    <source>
        <dbReference type="ARBA" id="ARBA00022448"/>
    </source>
</evidence>
<name>A0ABT6ZQ09_9ACTN</name>
<dbReference type="InterPro" id="IPR006311">
    <property type="entry name" value="TAT_signal"/>
</dbReference>
<keyword evidence="3" id="KW-0813">Transport</keyword>
<evidence type="ECO:0000313" key="5">
    <source>
        <dbReference type="EMBL" id="MDJ1130884.1"/>
    </source>
</evidence>
<sequence>MPSPPTINRRHLIRIGAGTLLGAVAAPLLTACGSGATAGKAGAKSAKLLPAHTPLNSAVEPDFKGTAAGVPQGFYTYPDKPVRSVRRKPLKGASAVTFGTTTFLPPAPSRGRNAAWRAIERRLGGRVDITAVPTDDHATKFNTQVASDNLPDLFTYPETGGVKNIQGFLRAKCADLTPHLSGEAIKDYPNLAAIPRTAWQKMIYDGKLYGIPIARSGTGGLGYYRHDLFEEAGVSSLDEITDMDRLFELFKELTRPAKKQYAVVAGMTNTLAQLHGAPYFWQANPETGKFTFDLETDAYKAAVEMARKLYKAGCFYPGTLGMTGAQKSQYTNLFKSGKGAYVYDGLPDYLTPTGYRHSMERTDKSFDVRPFTPVGKDAVVWADAVVLSRNFVKKAPEKRVKEILRLADWAAAPFGTEEYTLINYGVEGTDHRRDSKGNPVLTKQGIQDIAVPFKFLASGVPAVYDPESKEAVRHLHGAYADMIPKMLKDPTLSLTSPTWDADGLGSLLTLRQDGLKDIISGRKPMAYYGELVKEILSKGAEKARGEFEDAYAQGKKGNKK</sequence>
<reference evidence="5 6" key="1">
    <citation type="submission" date="2023-05" db="EMBL/GenBank/DDBJ databases">
        <title>Streptantibioticus silvisoli sp. nov., acidotolerant actinomycetes 1 from pine litter.</title>
        <authorList>
            <person name="Swiecimska M."/>
            <person name="Golinska P."/>
            <person name="Sangal V."/>
            <person name="Wachnowicz B."/>
            <person name="Goodfellow M."/>
        </authorList>
    </citation>
    <scope>NUCLEOTIDE SEQUENCE [LARGE SCALE GENOMIC DNA]</scope>
    <source>
        <strain evidence="5 6">DSM 42109</strain>
    </source>
</reference>
<evidence type="ECO:0000256" key="1">
    <source>
        <dbReference type="ARBA" id="ARBA00004196"/>
    </source>
</evidence>
<dbReference type="RefSeq" id="WP_274043505.1">
    <property type="nucleotide sequence ID" value="NZ_JANCPR020000002.1"/>
</dbReference>
<dbReference type="InterPro" id="IPR006059">
    <property type="entry name" value="SBP"/>
</dbReference>
<comment type="similarity">
    <text evidence="2">Belongs to the bacterial solute-binding protein 1 family.</text>
</comment>
<evidence type="ECO:0000313" key="6">
    <source>
        <dbReference type="Proteomes" id="UP001214441"/>
    </source>
</evidence>
<protein>
    <submittedName>
        <fullName evidence="5">Extracellular solute-binding protein</fullName>
    </submittedName>
</protein>
<dbReference type="EMBL" id="JANCPR020000002">
    <property type="protein sequence ID" value="MDJ1130884.1"/>
    <property type="molecule type" value="Genomic_DNA"/>
</dbReference>
<dbReference type="Proteomes" id="UP001214441">
    <property type="component" value="Unassembled WGS sequence"/>
</dbReference>
<comment type="caution">
    <text evidence="5">The sequence shown here is derived from an EMBL/GenBank/DDBJ whole genome shotgun (WGS) entry which is preliminary data.</text>
</comment>
<dbReference type="Pfam" id="PF13416">
    <property type="entry name" value="SBP_bac_8"/>
    <property type="match status" value="1"/>
</dbReference>
<dbReference type="PANTHER" id="PTHR43649">
    <property type="entry name" value="ARABINOSE-BINDING PROTEIN-RELATED"/>
    <property type="match status" value="1"/>
</dbReference>
<keyword evidence="4" id="KW-0732">Signal</keyword>
<evidence type="ECO:0000256" key="2">
    <source>
        <dbReference type="ARBA" id="ARBA00008520"/>
    </source>
</evidence>
<dbReference type="PANTHER" id="PTHR43649:SF31">
    <property type="entry name" value="SN-GLYCEROL-3-PHOSPHATE-BINDING PERIPLASMIC PROTEIN UGPB"/>
    <property type="match status" value="1"/>
</dbReference>
<dbReference type="Gene3D" id="3.40.190.10">
    <property type="entry name" value="Periplasmic binding protein-like II"/>
    <property type="match status" value="1"/>
</dbReference>
<accession>A0ABT6ZQ09</accession>
<proteinExistence type="inferred from homology"/>
<dbReference type="SUPFAM" id="SSF53850">
    <property type="entry name" value="Periplasmic binding protein-like II"/>
    <property type="match status" value="1"/>
</dbReference>
<keyword evidence="6" id="KW-1185">Reference proteome</keyword>
<evidence type="ECO:0000256" key="4">
    <source>
        <dbReference type="ARBA" id="ARBA00022729"/>
    </source>
</evidence>